<dbReference type="InterPro" id="IPR036961">
    <property type="entry name" value="Kinesin_motor_dom_sf"/>
</dbReference>
<proteinExistence type="inferred from homology"/>
<dbReference type="EMBL" id="CAJZBQ010000044">
    <property type="protein sequence ID" value="CAG9327512.1"/>
    <property type="molecule type" value="Genomic_DNA"/>
</dbReference>
<dbReference type="AlphaFoldDB" id="A0AAU9K2U1"/>
<dbReference type="InterPro" id="IPR001752">
    <property type="entry name" value="Kinesin_motor_dom"/>
</dbReference>
<dbReference type="Proteomes" id="UP001162131">
    <property type="component" value="Unassembled WGS sequence"/>
</dbReference>
<feature type="coiled-coil region" evidence="12">
    <location>
        <begin position="437"/>
        <end position="471"/>
    </location>
</feature>
<dbReference type="PANTHER" id="PTHR47968:SF36">
    <property type="entry name" value="KINESIN HEAVY CHAIN ISOFORM X1"/>
    <property type="match status" value="1"/>
</dbReference>
<evidence type="ECO:0000256" key="6">
    <source>
        <dbReference type="ARBA" id="ARBA00023054"/>
    </source>
</evidence>
<evidence type="ECO:0000256" key="4">
    <source>
        <dbReference type="ARBA" id="ARBA00022741"/>
    </source>
</evidence>
<dbReference type="PROSITE" id="PS00411">
    <property type="entry name" value="KINESIN_MOTOR_1"/>
    <property type="match status" value="1"/>
</dbReference>
<dbReference type="GO" id="GO:0005524">
    <property type="term" value="F:ATP binding"/>
    <property type="evidence" value="ECO:0007669"/>
    <property type="project" value="UniProtKB-UniRule"/>
</dbReference>
<organism evidence="14 15">
    <name type="scientific">Blepharisma stoltei</name>
    <dbReference type="NCBI Taxonomy" id="1481888"/>
    <lineage>
        <taxon>Eukaryota</taxon>
        <taxon>Sar</taxon>
        <taxon>Alveolata</taxon>
        <taxon>Ciliophora</taxon>
        <taxon>Postciliodesmatophora</taxon>
        <taxon>Heterotrichea</taxon>
        <taxon>Heterotrichida</taxon>
        <taxon>Blepharismidae</taxon>
        <taxon>Blepharisma</taxon>
    </lineage>
</organism>
<evidence type="ECO:0000256" key="2">
    <source>
        <dbReference type="ARBA" id="ARBA00022490"/>
    </source>
</evidence>
<gene>
    <name evidence="14" type="ORF">BSTOLATCC_MIC44147</name>
</gene>
<dbReference type="GO" id="GO:0007018">
    <property type="term" value="P:microtubule-based movement"/>
    <property type="evidence" value="ECO:0007669"/>
    <property type="project" value="InterPro"/>
</dbReference>
<comment type="similarity">
    <text evidence="9">Belongs to the TRAFAC class myosin-kinesin ATPase superfamily. Kinesin family. KIN-5/BimC subfamily.</text>
</comment>
<evidence type="ECO:0000256" key="10">
    <source>
        <dbReference type="PROSITE-ProRule" id="PRU00283"/>
    </source>
</evidence>
<dbReference type="FunFam" id="3.40.850.10:FF:000019">
    <property type="entry name" value="Kinesin-like protein KIN-5D"/>
    <property type="match status" value="1"/>
</dbReference>
<keyword evidence="7 10" id="KW-0505">Motor protein</keyword>
<evidence type="ECO:0000256" key="3">
    <source>
        <dbReference type="ARBA" id="ARBA00022701"/>
    </source>
</evidence>
<keyword evidence="15" id="KW-1185">Reference proteome</keyword>
<accession>A0AAU9K2U1</accession>
<keyword evidence="2" id="KW-0963">Cytoplasm</keyword>
<dbReference type="GO" id="GO:0005874">
    <property type="term" value="C:microtubule"/>
    <property type="evidence" value="ECO:0007669"/>
    <property type="project" value="UniProtKB-KW"/>
</dbReference>
<dbReference type="PANTHER" id="PTHR47968">
    <property type="entry name" value="CENTROMERE PROTEIN E"/>
    <property type="match status" value="1"/>
</dbReference>
<dbReference type="CDD" id="cd00106">
    <property type="entry name" value="KISc"/>
    <property type="match status" value="1"/>
</dbReference>
<keyword evidence="6 12" id="KW-0175">Coiled coil</keyword>
<name>A0AAU9K2U1_9CILI</name>
<evidence type="ECO:0000313" key="15">
    <source>
        <dbReference type="Proteomes" id="UP001162131"/>
    </source>
</evidence>
<dbReference type="InterPro" id="IPR019821">
    <property type="entry name" value="Kinesin_motor_CS"/>
</dbReference>
<keyword evidence="8" id="KW-0206">Cytoskeleton</keyword>
<dbReference type="SUPFAM" id="SSF52540">
    <property type="entry name" value="P-loop containing nucleoside triphosphate hydrolases"/>
    <property type="match status" value="1"/>
</dbReference>
<keyword evidence="5 10" id="KW-0067">ATP-binding</keyword>
<evidence type="ECO:0000313" key="14">
    <source>
        <dbReference type="EMBL" id="CAG9327512.1"/>
    </source>
</evidence>
<feature type="domain" description="Kinesin motor" evidence="13">
    <location>
        <begin position="17"/>
        <end position="338"/>
    </location>
</feature>
<dbReference type="PRINTS" id="PR00380">
    <property type="entry name" value="KINESINHEAVY"/>
</dbReference>
<dbReference type="GO" id="GO:0007010">
    <property type="term" value="P:cytoskeleton organization"/>
    <property type="evidence" value="ECO:0007669"/>
    <property type="project" value="UniProtKB-ARBA"/>
</dbReference>
<dbReference type="InterPro" id="IPR027640">
    <property type="entry name" value="Kinesin-like_fam"/>
</dbReference>
<evidence type="ECO:0000256" key="5">
    <source>
        <dbReference type="ARBA" id="ARBA00022840"/>
    </source>
</evidence>
<reference evidence="14" key="1">
    <citation type="submission" date="2021-09" db="EMBL/GenBank/DDBJ databases">
        <authorList>
            <consortium name="AG Swart"/>
            <person name="Singh M."/>
            <person name="Singh A."/>
            <person name="Seah K."/>
            <person name="Emmerich C."/>
        </authorList>
    </citation>
    <scope>NUCLEOTIDE SEQUENCE</scope>
    <source>
        <strain evidence="14">ATCC30299</strain>
    </source>
</reference>
<comment type="caution">
    <text evidence="14">The sequence shown here is derived from an EMBL/GenBank/DDBJ whole genome shotgun (WGS) entry which is preliminary data.</text>
</comment>
<comment type="subcellular location">
    <subcellularLocation>
        <location evidence="1">Cytoplasm</location>
        <location evidence="1">Cytoskeleton</location>
    </subcellularLocation>
</comment>
<sequence length="909" mass="103633">MSRKASVQAIRKDKGIGIKAYARFRPLIDPFQNDETQYYAFPHPSTVMVQKSPDNTESYTLDRVFPPTTSQEEIFNVVGKPIIEDILSGYNGTVFAYGQTGSGKSYTMMGLNIYDSDTKGIIPRATNLIFSKLQESNSEIEYSLKCSIIEIYKESLRDLLSNSGAKLKIKEDPRKGVFVQGLEEVYVVCEEELMNVIALAESKRTVASTKLNQVSSRSHQLFVLEVGQKLPDDTEKRGVMNFIDLAGSEKVKESGVTGNKLEEAKKINLSLSCLGNVINALSSKADFIPYRDSKLTRLLKESLGGNYKTTLIVNCSPHPRNFEVTMSTLKFAQRVKNIKNKAKPNIKKSPAAYAQIINELRQKVQNLSEENQKLINEQDELLMKSSCLIIQSSSTAMADEIPPSPYSESDNSSQCWIGKGATFSNLVEGYMQCNSDFGNLQEEKISLNKTIKELEEELSHEKKKRIQAEIQDSQHYEMYQRLLLKQNNEANSIEYLKDENKNLKNTIEMLEFYLNKSSQRVDHLLSKIAAGQTITESDYGEILPEANNDNFSTIDNPYKTLISEVDEAVETPFDDILKSDNKFTKALQEALVDGCQISNETTIYQLKTQLIQSGLANCELLRIYYDVQWKYNMLTEKLASKNKLISHLESSVKQLEACLDQMHLTNIKIVNLASKLEPISVPREETIKPKFVRRMKPARTIKFCMQPECKKRQQSQDFDSNCEEKGTLEEIKVDPFKLRNLESDLQIQTIYKVQIHKSHDLLKQENQELSDRLINIQKENLSIYTLEKNHWKVYLEKFKDLCNKELARKQTEINRLNVLLGKWIEMYMELQESTGIPSSGEPAKKGNRRTLSIQYIEQIKYITEQTIISRRPRELKLLQSPLHKKYNSPTIISVSSIPGDSSPPSPSDE</sequence>
<evidence type="ECO:0000256" key="8">
    <source>
        <dbReference type="ARBA" id="ARBA00023212"/>
    </source>
</evidence>
<dbReference type="Pfam" id="PF00225">
    <property type="entry name" value="Kinesin"/>
    <property type="match status" value="1"/>
</dbReference>
<protein>
    <recommendedName>
        <fullName evidence="11">Kinesin-like protein</fullName>
    </recommendedName>
</protein>
<dbReference type="GO" id="GO:0008017">
    <property type="term" value="F:microtubule binding"/>
    <property type="evidence" value="ECO:0007669"/>
    <property type="project" value="InterPro"/>
</dbReference>
<keyword evidence="4 10" id="KW-0547">Nucleotide-binding</keyword>
<evidence type="ECO:0000256" key="9">
    <source>
        <dbReference type="ARBA" id="ARBA00034704"/>
    </source>
</evidence>
<keyword evidence="3 11" id="KW-0493">Microtubule</keyword>
<feature type="binding site" evidence="10">
    <location>
        <begin position="98"/>
        <end position="105"/>
    </location>
    <ligand>
        <name>ATP</name>
        <dbReference type="ChEBI" id="CHEBI:30616"/>
    </ligand>
</feature>
<evidence type="ECO:0000256" key="1">
    <source>
        <dbReference type="ARBA" id="ARBA00004245"/>
    </source>
</evidence>
<dbReference type="Gene3D" id="3.40.850.10">
    <property type="entry name" value="Kinesin motor domain"/>
    <property type="match status" value="1"/>
</dbReference>
<dbReference type="GO" id="GO:0003777">
    <property type="term" value="F:microtubule motor activity"/>
    <property type="evidence" value="ECO:0007669"/>
    <property type="project" value="InterPro"/>
</dbReference>
<feature type="coiled-coil region" evidence="12">
    <location>
        <begin position="353"/>
        <end position="384"/>
    </location>
</feature>
<evidence type="ECO:0000256" key="11">
    <source>
        <dbReference type="RuleBase" id="RU000394"/>
    </source>
</evidence>
<evidence type="ECO:0000259" key="13">
    <source>
        <dbReference type="PROSITE" id="PS50067"/>
    </source>
</evidence>
<dbReference type="PROSITE" id="PS50067">
    <property type="entry name" value="KINESIN_MOTOR_2"/>
    <property type="match status" value="1"/>
</dbReference>
<dbReference type="SMART" id="SM00129">
    <property type="entry name" value="KISc"/>
    <property type="match status" value="1"/>
</dbReference>
<evidence type="ECO:0000256" key="7">
    <source>
        <dbReference type="ARBA" id="ARBA00023175"/>
    </source>
</evidence>
<evidence type="ECO:0000256" key="12">
    <source>
        <dbReference type="SAM" id="Coils"/>
    </source>
</evidence>
<dbReference type="InterPro" id="IPR027417">
    <property type="entry name" value="P-loop_NTPase"/>
</dbReference>